<feature type="transmembrane region" description="Helical" evidence="1">
    <location>
        <begin position="80"/>
        <end position="105"/>
    </location>
</feature>
<feature type="transmembrane region" description="Helical" evidence="1">
    <location>
        <begin position="35"/>
        <end position="59"/>
    </location>
</feature>
<proteinExistence type="predicted"/>
<dbReference type="EMBL" id="JRNE01000047">
    <property type="protein sequence ID" value="KGF16925.1"/>
    <property type="molecule type" value="Genomic_DNA"/>
</dbReference>
<keyword evidence="1" id="KW-0812">Transmembrane</keyword>
<keyword evidence="1" id="KW-1133">Transmembrane helix</keyword>
<accession>A0A095Y3B9</accession>
<sequence>MSNPATDGYGPDGIDGSSVGRQLGLVSLVTGLGGLITSAFIIGAPVGAIAVILGLIAIVKSIGAHKRIEAAGRQPRTGGAFGMGLIGVITGALAIAISLALIVAAQKVIEEADEKCGHLGNTTPEYAECVRDNVAG</sequence>
<dbReference type="RefSeq" id="WP_035121907.1">
    <property type="nucleotide sequence ID" value="NZ_JRNE01000047.1"/>
</dbReference>
<evidence type="ECO:0008006" key="4">
    <source>
        <dbReference type="Google" id="ProtNLM"/>
    </source>
</evidence>
<evidence type="ECO:0000313" key="3">
    <source>
        <dbReference type="Proteomes" id="UP000029548"/>
    </source>
</evidence>
<dbReference type="Proteomes" id="UP000029548">
    <property type="component" value="Unassembled WGS sequence"/>
</dbReference>
<evidence type="ECO:0000313" key="2">
    <source>
        <dbReference type="EMBL" id="KGF16925.1"/>
    </source>
</evidence>
<organism evidence="2 3">
    <name type="scientific">Corynebacterium freneyi DNF00450</name>
    <dbReference type="NCBI Taxonomy" id="1287475"/>
    <lineage>
        <taxon>Bacteria</taxon>
        <taxon>Bacillati</taxon>
        <taxon>Actinomycetota</taxon>
        <taxon>Actinomycetes</taxon>
        <taxon>Mycobacteriales</taxon>
        <taxon>Corynebacteriaceae</taxon>
        <taxon>Corynebacterium</taxon>
    </lineage>
</organism>
<evidence type="ECO:0000256" key="1">
    <source>
        <dbReference type="SAM" id="Phobius"/>
    </source>
</evidence>
<dbReference type="AlphaFoldDB" id="A0A095Y3B9"/>
<gene>
    <name evidence="2" type="ORF">HMPREF1650_06195</name>
</gene>
<comment type="caution">
    <text evidence="2">The sequence shown here is derived from an EMBL/GenBank/DDBJ whole genome shotgun (WGS) entry which is preliminary data.</text>
</comment>
<protein>
    <recommendedName>
        <fullName evidence="4">DUF4190 domain-containing protein</fullName>
    </recommendedName>
</protein>
<dbReference type="eggNOG" id="ENOG5031H9B">
    <property type="taxonomic scope" value="Bacteria"/>
</dbReference>
<keyword evidence="1" id="KW-0472">Membrane</keyword>
<reference evidence="2 3" key="1">
    <citation type="submission" date="2014-07" db="EMBL/GenBank/DDBJ databases">
        <authorList>
            <person name="McCorrison J."/>
            <person name="Sanka R."/>
            <person name="Torralba M."/>
            <person name="Gillis M."/>
            <person name="Haft D.H."/>
            <person name="Methe B."/>
            <person name="Sutton G."/>
            <person name="Nelson K.E."/>
        </authorList>
    </citation>
    <scope>NUCLEOTIDE SEQUENCE [LARGE SCALE GENOMIC DNA]</scope>
    <source>
        <strain evidence="2 3">DNF00450</strain>
    </source>
</reference>
<name>A0A095Y3B9_9CORY</name>